<protein>
    <recommendedName>
        <fullName evidence="3">DUF4124 domain-containing protein</fullName>
    </recommendedName>
</protein>
<dbReference type="EMBL" id="JACHHQ010000013">
    <property type="protein sequence ID" value="MBB5202347.1"/>
    <property type="molecule type" value="Genomic_DNA"/>
</dbReference>
<gene>
    <name evidence="4" type="ORF">HNR39_004211</name>
</gene>
<sequence length="176" mass="19439">MTPICIKPPFLKPVFIAIVTLSMLCIGSAAMAQYIWLDEKGIKQYSDMPPPLSVPVKRILKMPGNFSVPATAANGDPKDDKDAQNVAKAPPTLIEQNAAFNKRKNEQAEKDKKATDAAKSATNKTKACDSARAYQRTLNSGQRIAQIDKNGQRAFFDDNQRQQASRENQQVLDECK</sequence>
<keyword evidence="2" id="KW-0472">Membrane</keyword>
<proteinExistence type="predicted"/>
<keyword evidence="5" id="KW-1185">Reference proteome</keyword>
<feature type="compositionally biased region" description="Basic and acidic residues" evidence="1">
    <location>
        <begin position="103"/>
        <end position="116"/>
    </location>
</feature>
<comment type="caution">
    <text evidence="4">The sequence shown here is derived from an EMBL/GenBank/DDBJ whole genome shotgun (WGS) entry which is preliminary data.</text>
</comment>
<dbReference type="InterPro" id="IPR025392">
    <property type="entry name" value="DUF4124"/>
</dbReference>
<reference evidence="4 5" key="1">
    <citation type="submission" date="2020-08" db="EMBL/GenBank/DDBJ databases">
        <title>Genomic Encyclopedia of Type Strains, Phase IV (KMG-IV): sequencing the most valuable type-strain genomes for metagenomic binning, comparative biology and taxonomic classification.</title>
        <authorList>
            <person name="Goeker M."/>
        </authorList>
    </citation>
    <scope>NUCLEOTIDE SEQUENCE [LARGE SCALE GENOMIC DNA]</scope>
    <source>
        <strain evidence="4 5">DSM 23240</strain>
    </source>
</reference>
<name>A0A840RUS0_9BURK</name>
<dbReference type="Pfam" id="PF13511">
    <property type="entry name" value="DUF4124"/>
    <property type="match status" value="1"/>
</dbReference>
<evidence type="ECO:0000256" key="1">
    <source>
        <dbReference type="SAM" id="MobiDB-lite"/>
    </source>
</evidence>
<feature type="region of interest" description="Disordered" evidence="1">
    <location>
        <begin position="68"/>
        <end position="130"/>
    </location>
</feature>
<evidence type="ECO:0000313" key="4">
    <source>
        <dbReference type="EMBL" id="MBB5202347.1"/>
    </source>
</evidence>
<evidence type="ECO:0000259" key="3">
    <source>
        <dbReference type="Pfam" id="PF13511"/>
    </source>
</evidence>
<feature type="transmembrane region" description="Helical" evidence="2">
    <location>
        <begin position="14"/>
        <end position="37"/>
    </location>
</feature>
<evidence type="ECO:0000256" key="2">
    <source>
        <dbReference type="SAM" id="Phobius"/>
    </source>
</evidence>
<dbReference type="RefSeq" id="WP_245182469.1">
    <property type="nucleotide sequence ID" value="NZ_JAAOZT010000014.1"/>
</dbReference>
<organism evidence="4 5">
    <name type="scientific">Glaciimonas immobilis</name>
    <dbReference type="NCBI Taxonomy" id="728004"/>
    <lineage>
        <taxon>Bacteria</taxon>
        <taxon>Pseudomonadati</taxon>
        <taxon>Pseudomonadota</taxon>
        <taxon>Betaproteobacteria</taxon>
        <taxon>Burkholderiales</taxon>
        <taxon>Oxalobacteraceae</taxon>
        <taxon>Glaciimonas</taxon>
    </lineage>
</organism>
<evidence type="ECO:0000313" key="5">
    <source>
        <dbReference type="Proteomes" id="UP000571084"/>
    </source>
</evidence>
<feature type="domain" description="DUF4124" evidence="3">
    <location>
        <begin position="23"/>
        <end position="73"/>
    </location>
</feature>
<keyword evidence="2" id="KW-1133">Transmembrane helix</keyword>
<dbReference type="Proteomes" id="UP000571084">
    <property type="component" value="Unassembled WGS sequence"/>
</dbReference>
<keyword evidence="2" id="KW-0812">Transmembrane</keyword>
<accession>A0A840RUS0</accession>
<dbReference type="AlphaFoldDB" id="A0A840RUS0"/>